<gene>
    <name evidence="1" type="ORF">PPRIM_AZ9-3.1.T0110201</name>
</gene>
<reference evidence="1" key="1">
    <citation type="submission" date="2021-01" db="EMBL/GenBank/DDBJ databases">
        <authorList>
            <consortium name="Genoscope - CEA"/>
            <person name="William W."/>
        </authorList>
    </citation>
    <scope>NUCLEOTIDE SEQUENCE</scope>
</reference>
<accession>A0A8S1JVS9</accession>
<protein>
    <submittedName>
        <fullName evidence="1">Uncharacterized protein</fullName>
    </submittedName>
</protein>
<comment type="caution">
    <text evidence="1">The sequence shown here is derived from an EMBL/GenBank/DDBJ whole genome shotgun (WGS) entry which is preliminary data.</text>
</comment>
<dbReference type="AlphaFoldDB" id="A0A8S1JVS9"/>
<dbReference type="EMBL" id="CAJJDM010000008">
    <property type="protein sequence ID" value="CAD8046984.1"/>
    <property type="molecule type" value="Genomic_DNA"/>
</dbReference>
<organism evidence="1 2">
    <name type="scientific">Paramecium primaurelia</name>
    <dbReference type="NCBI Taxonomy" id="5886"/>
    <lineage>
        <taxon>Eukaryota</taxon>
        <taxon>Sar</taxon>
        <taxon>Alveolata</taxon>
        <taxon>Ciliophora</taxon>
        <taxon>Intramacronucleata</taxon>
        <taxon>Oligohymenophorea</taxon>
        <taxon>Peniculida</taxon>
        <taxon>Parameciidae</taxon>
        <taxon>Paramecium</taxon>
    </lineage>
</organism>
<evidence type="ECO:0000313" key="2">
    <source>
        <dbReference type="Proteomes" id="UP000688137"/>
    </source>
</evidence>
<dbReference type="OMA" id="EEMENPA"/>
<sequence length="487" mass="56415">MINQPNSIIELPFQVSTSHILDLFISCTKKKQYQILEKDSNQIIAIKENVAVIKNTLKRMICIQENTFEQICLVKIQIDTNQVKCVRIVSIRGITGHYDENQELINYFLSKIDKLRNKKTQDQNMMNEASEFVGIVNVSEEMENPANQNPYYLETSAYYMFHKLLCASNYGLGKKVAEYIQKLQNNLNNDQTNIKQNVQQLNAFINQIVETLFQSFNFGKQETTQIMPYCKISIEKYFYLKLSHCILPQYQNMFKQQNELFRSKKIDRNNIQIKSDLHKDLQIPEFNTQQTIRITEALNELDKIEYMSYPREKLRCLQLMNAILKAINSGLIDQLVKYCLILSNVDHPFSEIQLLIDSTSSQDRQFLNKIYVQNYLIIASIRRNNQFLIYQFQLIQFINKKTYKRMNNFDEDPNPNSTGLINKLANGTKNVVTGTVNSVGYGIWWAGSGIVNASGNLLHLGKGGFSKTPKAQENNELKGQQLVNINK</sequence>
<evidence type="ECO:0000313" key="1">
    <source>
        <dbReference type="EMBL" id="CAD8046984.1"/>
    </source>
</evidence>
<proteinExistence type="predicted"/>
<dbReference type="Proteomes" id="UP000688137">
    <property type="component" value="Unassembled WGS sequence"/>
</dbReference>
<name>A0A8S1JVS9_PARPR</name>
<keyword evidence="2" id="KW-1185">Reference proteome</keyword>